<dbReference type="OrthoDB" id="5355007at2759"/>
<sequence length="129" mass="14089">MSKVPVNSSSSYSAESLQNQITGALIANGSIPTIQSSLLHELQASGWTTTLRNYVIALVRSGECTKYDELMDRVLEESMKGLGDRTRATNGNTSTNKSGQELRIPESAIKEGIKVVKKELEKVCEVENK</sequence>
<feature type="compositionally biased region" description="Polar residues" evidence="1">
    <location>
        <begin position="88"/>
        <end position="99"/>
    </location>
</feature>
<dbReference type="EMBL" id="ML992503">
    <property type="protein sequence ID" value="KAF2225937.1"/>
    <property type="molecule type" value="Genomic_DNA"/>
</dbReference>
<protein>
    <submittedName>
        <fullName evidence="2">Uncharacterized protein</fullName>
    </submittedName>
</protein>
<accession>A0A6A6GJW8</accession>
<organism evidence="2 3">
    <name type="scientific">Elsinoe ampelina</name>
    <dbReference type="NCBI Taxonomy" id="302913"/>
    <lineage>
        <taxon>Eukaryota</taxon>
        <taxon>Fungi</taxon>
        <taxon>Dikarya</taxon>
        <taxon>Ascomycota</taxon>
        <taxon>Pezizomycotina</taxon>
        <taxon>Dothideomycetes</taxon>
        <taxon>Dothideomycetidae</taxon>
        <taxon>Myriangiales</taxon>
        <taxon>Elsinoaceae</taxon>
        <taxon>Elsinoe</taxon>
    </lineage>
</organism>
<evidence type="ECO:0000313" key="3">
    <source>
        <dbReference type="Proteomes" id="UP000799538"/>
    </source>
</evidence>
<proteinExistence type="predicted"/>
<gene>
    <name evidence="2" type="ORF">BDZ85DRAFT_279598</name>
</gene>
<evidence type="ECO:0000256" key="1">
    <source>
        <dbReference type="SAM" id="MobiDB-lite"/>
    </source>
</evidence>
<dbReference type="AlphaFoldDB" id="A0A6A6GJW8"/>
<dbReference type="InterPro" id="IPR038212">
    <property type="entry name" value="TF_EnY2_sf"/>
</dbReference>
<dbReference type="Pfam" id="PF10163">
    <property type="entry name" value="EnY2"/>
    <property type="match status" value="1"/>
</dbReference>
<dbReference type="Gene3D" id="1.10.246.140">
    <property type="match status" value="1"/>
</dbReference>
<feature type="region of interest" description="Disordered" evidence="1">
    <location>
        <begin position="81"/>
        <end position="103"/>
    </location>
</feature>
<dbReference type="Proteomes" id="UP000799538">
    <property type="component" value="Unassembled WGS sequence"/>
</dbReference>
<name>A0A6A6GJW8_9PEZI</name>
<dbReference type="GO" id="GO:0005643">
    <property type="term" value="C:nuclear pore"/>
    <property type="evidence" value="ECO:0007669"/>
    <property type="project" value="InterPro"/>
</dbReference>
<reference evidence="3" key="1">
    <citation type="journal article" date="2020" name="Stud. Mycol.">
        <title>101 Dothideomycetes genomes: A test case for predicting lifestyles and emergence of pathogens.</title>
        <authorList>
            <person name="Haridas S."/>
            <person name="Albert R."/>
            <person name="Binder M."/>
            <person name="Bloem J."/>
            <person name="LaButti K."/>
            <person name="Salamov A."/>
            <person name="Andreopoulos B."/>
            <person name="Baker S."/>
            <person name="Barry K."/>
            <person name="Bills G."/>
            <person name="Bluhm B."/>
            <person name="Cannon C."/>
            <person name="Castanera R."/>
            <person name="Culley D."/>
            <person name="Daum C."/>
            <person name="Ezra D."/>
            <person name="Gonzalez J."/>
            <person name="Henrissat B."/>
            <person name="Kuo A."/>
            <person name="Liang C."/>
            <person name="Lipzen A."/>
            <person name="Lutzoni F."/>
            <person name="Magnuson J."/>
            <person name="Mondo S."/>
            <person name="Nolan M."/>
            <person name="Ohm R."/>
            <person name="Pangilinan J."/>
            <person name="Park H.-J."/>
            <person name="Ramirez L."/>
            <person name="Alfaro M."/>
            <person name="Sun H."/>
            <person name="Tritt A."/>
            <person name="Yoshinaga Y."/>
            <person name="Zwiers L.-H."/>
            <person name="Turgeon B."/>
            <person name="Goodwin S."/>
            <person name="Spatafora J."/>
            <person name="Crous P."/>
            <person name="Grigoriev I."/>
        </authorList>
    </citation>
    <scope>NUCLEOTIDE SEQUENCE [LARGE SCALE GENOMIC DNA]</scope>
    <source>
        <strain evidence="3">CECT 20119</strain>
    </source>
</reference>
<dbReference type="InterPro" id="IPR018783">
    <property type="entry name" value="TF_ENY2"/>
</dbReference>
<keyword evidence="3" id="KW-1185">Reference proteome</keyword>
<evidence type="ECO:0000313" key="2">
    <source>
        <dbReference type="EMBL" id="KAF2225937.1"/>
    </source>
</evidence>
<dbReference type="GO" id="GO:0006406">
    <property type="term" value="P:mRNA export from nucleus"/>
    <property type="evidence" value="ECO:0007669"/>
    <property type="project" value="InterPro"/>
</dbReference>
<dbReference type="GO" id="GO:0000124">
    <property type="term" value="C:SAGA complex"/>
    <property type="evidence" value="ECO:0007669"/>
    <property type="project" value="InterPro"/>
</dbReference>
<dbReference type="GO" id="GO:0003713">
    <property type="term" value="F:transcription coactivator activity"/>
    <property type="evidence" value="ECO:0007669"/>
    <property type="project" value="InterPro"/>
</dbReference>